<name>N0B988_9HYPH</name>
<dbReference type="RefSeq" id="WP_015597123.1">
    <property type="nucleotide sequence ID" value="NC_021172.1"/>
</dbReference>
<dbReference type="Proteomes" id="UP000005952">
    <property type="component" value="Chromosome"/>
</dbReference>
<evidence type="ECO:0000256" key="1">
    <source>
        <dbReference type="SAM" id="MobiDB-lite"/>
    </source>
</evidence>
<gene>
    <name evidence="2" type="ORF">HYPDE_27028</name>
</gene>
<sequence>MAKTISKGGKSVGKWVKRDSRTGQFILGRQAFGSISSVEGIKLSRSMSEDLTRTESMTASRRRTELAAKYGKK</sequence>
<dbReference type="EMBL" id="CP005587">
    <property type="protein sequence ID" value="AGK57086.1"/>
    <property type="molecule type" value="Genomic_DNA"/>
</dbReference>
<protein>
    <submittedName>
        <fullName evidence="2">Uncharacterized protein</fullName>
    </submittedName>
</protein>
<dbReference type="KEGG" id="hdt:HYPDE_27028"/>
<organism evidence="2 3">
    <name type="scientific">Hyphomicrobium denitrificans 1NES1</name>
    <dbReference type="NCBI Taxonomy" id="670307"/>
    <lineage>
        <taxon>Bacteria</taxon>
        <taxon>Pseudomonadati</taxon>
        <taxon>Pseudomonadota</taxon>
        <taxon>Alphaproteobacteria</taxon>
        <taxon>Hyphomicrobiales</taxon>
        <taxon>Hyphomicrobiaceae</taxon>
        <taxon>Hyphomicrobium</taxon>
    </lineage>
</organism>
<evidence type="ECO:0000313" key="2">
    <source>
        <dbReference type="EMBL" id="AGK57086.1"/>
    </source>
</evidence>
<proteinExistence type="predicted"/>
<reference evidence="2 3" key="1">
    <citation type="journal article" date="2013" name="Genome Announc.">
        <title>Genome sequences for three denitrifying bacterial strains isolated from a uranium- and nitrate-contaminated subsurface environment.</title>
        <authorList>
            <person name="Venkatramanan R."/>
            <person name="Prakash O."/>
            <person name="Woyke T."/>
            <person name="Chain P."/>
            <person name="Goodwin L.A."/>
            <person name="Watson D."/>
            <person name="Brooks S."/>
            <person name="Kostka J.E."/>
            <person name="Green S.J."/>
        </authorList>
    </citation>
    <scope>NUCLEOTIDE SEQUENCE [LARGE SCALE GENOMIC DNA]</scope>
    <source>
        <strain evidence="2 3">1NES1</strain>
    </source>
</reference>
<dbReference type="OrthoDB" id="8255609at2"/>
<dbReference type="HOGENOM" id="CLU_201124_0_0_5"/>
<feature type="region of interest" description="Disordered" evidence="1">
    <location>
        <begin position="46"/>
        <end position="73"/>
    </location>
</feature>
<dbReference type="STRING" id="670307.HYPDE_27028"/>
<accession>N0B988</accession>
<keyword evidence="3" id="KW-1185">Reference proteome</keyword>
<evidence type="ECO:0000313" key="3">
    <source>
        <dbReference type="Proteomes" id="UP000005952"/>
    </source>
</evidence>
<dbReference type="AlphaFoldDB" id="N0B988"/>